<protein>
    <submittedName>
        <fullName evidence="4">Electron transfer flavoprotein regulatory factor 1</fullName>
    </submittedName>
</protein>
<dbReference type="InterPro" id="IPR052000">
    <property type="entry name" value="ETFRF1"/>
</dbReference>
<dbReference type="OMA" id="HRAFMSK"/>
<accession>A0A1S3D5Z6</accession>
<name>A0A1S3D5Z6_DIACI</name>
<dbReference type="KEGG" id="dci:103511996"/>
<dbReference type="InterPro" id="IPR045296">
    <property type="entry name" value="Complex1_LYR_ETFRF1_LYRM5"/>
</dbReference>
<evidence type="ECO:0000313" key="3">
    <source>
        <dbReference type="Proteomes" id="UP000079169"/>
    </source>
</evidence>
<dbReference type="PANTHER" id="PTHR21024:SF0">
    <property type="entry name" value="ELECTRON TRANSFER FLAVOPROTEIN REGULATORY FACTOR 1"/>
    <property type="match status" value="1"/>
</dbReference>
<proteinExistence type="inferred from homology"/>
<dbReference type="AlphaFoldDB" id="A0A1S3D5Z6"/>
<dbReference type="CTD" id="50459"/>
<dbReference type="Pfam" id="PF05347">
    <property type="entry name" value="Complex1_LYR"/>
    <property type="match status" value="1"/>
</dbReference>
<dbReference type="GeneID" id="103511996"/>
<dbReference type="PaxDb" id="121845-A0A1S3D5Z6"/>
<sequence>MTQRSKVVELYKTFLHLGKDYPKGFDYFRLRLKNAFMKNAQVQDPEKIDQMIKHGEFVVKEIQALYMLKKYRTLKQRYYDTEENVTQKLENVEKHAQ</sequence>
<evidence type="ECO:0000313" key="4">
    <source>
        <dbReference type="RefSeq" id="XP_008474973.1"/>
    </source>
</evidence>
<keyword evidence="3" id="KW-1185">Reference proteome</keyword>
<gene>
    <name evidence="4" type="primary">LOC103511996</name>
</gene>
<dbReference type="GO" id="GO:0005739">
    <property type="term" value="C:mitochondrion"/>
    <property type="evidence" value="ECO:0007669"/>
    <property type="project" value="TreeGrafter"/>
</dbReference>
<dbReference type="InterPro" id="IPR008011">
    <property type="entry name" value="Complex1_LYR_dom"/>
</dbReference>
<dbReference type="RefSeq" id="XP_008474973.1">
    <property type="nucleotide sequence ID" value="XM_008476751.3"/>
</dbReference>
<comment type="similarity">
    <text evidence="1">Belongs to the complex I LYR family.</text>
</comment>
<evidence type="ECO:0000259" key="2">
    <source>
        <dbReference type="Pfam" id="PF05347"/>
    </source>
</evidence>
<reference evidence="4" key="1">
    <citation type="submission" date="2025-08" db="UniProtKB">
        <authorList>
            <consortium name="RefSeq"/>
        </authorList>
    </citation>
    <scope>IDENTIFICATION</scope>
</reference>
<dbReference type="Proteomes" id="UP000079169">
    <property type="component" value="Unplaced"/>
</dbReference>
<dbReference type="GO" id="GO:0022904">
    <property type="term" value="P:respiratory electron transport chain"/>
    <property type="evidence" value="ECO:0007669"/>
    <property type="project" value="TreeGrafter"/>
</dbReference>
<dbReference type="PANTHER" id="PTHR21024">
    <property type="entry name" value="GROWTH HORMONE-INDUCIBLE SOLUBLE PROTEIN-RELATED"/>
    <property type="match status" value="1"/>
</dbReference>
<evidence type="ECO:0000256" key="1">
    <source>
        <dbReference type="ARBA" id="ARBA00009508"/>
    </source>
</evidence>
<dbReference type="GO" id="GO:0090324">
    <property type="term" value="P:negative regulation of oxidative phosphorylation"/>
    <property type="evidence" value="ECO:0007669"/>
    <property type="project" value="InterPro"/>
</dbReference>
<feature type="domain" description="Complex 1 LYR protein" evidence="2">
    <location>
        <begin position="6"/>
        <end position="58"/>
    </location>
</feature>
<dbReference type="CDD" id="cd20265">
    <property type="entry name" value="Complex1_LYR_ETFRF1_LYRM5"/>
    <property type="match status" value="1"/>
</dbReference>
<organism evidence="3 4">
    <name type="scientific">Diaphorina citri</name>
    <name type="common">Asian citrus psyllid</name>
    <dbReference type="NCBI Taxonomy" id="121845"/>
    <lineage>
        <taxon>Eukaryota</taxon>
        <taxon>Metazoa</taxon>
        <taxon>Ecdysozoa</taxon>
        <taxon>Arthropoda</taxon>
        <taxon>Hexapoda</taxon>
        <taxon>Insecta</taxon>
        <taxon>Pterygota</taxon>
        <taxon>Neoptera</taxon>
        <taxon>Paraneoptera</taxon>
        <taxon>Hemiptera</taxon>
        <taxon>Sternorrhyncha</taxon>
        <taxon>Psylloidea</taxon>
        <taxon>Psyllidae</taxon>
        <taxon>Diaphorininae</taxon>
        <taxon>Diaphorina</taxon>
    </lineage>
</organism>
<dbReference type="STRING" id="121845.A0A1S3D5Z6"/>